<evidence type="ECO:0000313" key="1">
    <source>
        <dbReference type="EMBL" id="KAJ9066039.1"/>
    </source>
</evidence>
<reference evidence="1" key="1">
    <citation type="submission" date="2022-04" db="EMBL/GenBank/DDBJ databases">
        <title>Genome of the entomopathogenic fungus Entomophthora muscae.</title>
        <authorList>
            <person name="Elya C."/>
            <person name="Lovett B.R."/>
            <person name="Lee E."/>
            <person name="Macias A.M."/>
            <person name="Hajek A.E."/>
            <person name="De Bivort B.L."/>
            <person name="Kasson M.T."/>
            <person name="De Fine Licht H.H."/>
            <person name="Stajich J.E."/>
        </authorList>
    </citation>
    <scope>NUCLEOTIDE SEQUENCE</scope>
    <source>
        <strain evidence="1">Berkeley</strain>
    </source>
</reference>
<evidence type="ECO:0000313" key="2">
    <source>
        <dbReference type="Proteomes" id="UP001165960"/>
    </source>
</evidence>
<comment type="caution">
    <text evidence="1">The sequence shown here is derived from an EMBL/GenBank/DDBJ whole genome shotgun (WGS) entry which is preliminary data.</text>
</comment>
<name>A0ACC2SUH0_9FUNG</name>
<proteinExistence type="predicted"/>
<organism evidence="1 2">
    <name type="scientific">Entomophthora muscae</name>
    <dbReference type="NCBI Taxonomy" id="34485"/>
    <lineage>
        <taxon>Eukaryota</taxon>
        <taxon>Fungi</taxon>
        <taxon>Fungi incertae sedis</taxon>
        <taxon>Zoopagomycota</taxon>
        <taxon>Entomophthoromycotina</taxon>
        <taxon>Entomophthoromycetes</taxon>
        <taxon>Entomophthorales</taxon>
        <taxon>Entomophthoraceae</taxon>
        <taxon>Entomophthora</taxon>
    </lineage>
</organism>
<keyword evidence="2" id="KW-1185">Reference proteome</keyword>
<protein>
    <submittedName>
        <fullName evidence="1">ER-derived vesicles protein erv46, variant 4</fullName>
    </submittedName>
</protein>
<gene>
    <name evidence="1" type="primary">ERV46_3</name>
    <name evidence="1" type="ORF">DSO57_1013485</name>
</gene>
<accession>A0ACC2SUH0</accession>
<sequence>MGNSRFKGFFQFDAYAKTFDDIRIRTSMGGLITLISGLFVALLTISEIREYLSVSVSSELSVDISRSQVLPIYFDVSFPKIPCYLATIDSTQSDGESQINISSEMFKTRIDKYGLELDKKKTEPGDNTKAIEFAKKAKQPGYCGSCYGASPAGECCNSCNAVKKAYIAKSWDINQADHIEQCVAEGWTNEATQQKGEGCRLHGRLVVKKIPGVFHVALGESLNFFGMHVHSTNGVNNYDYSHTIHKLSFGIDSENFGNSLRGATLKISPGPVRVQYFLKVVATDVNPLSGELIQTYQYSVTQHTDRLEEASALPGNHLFLAVIITVVGVFFKFDISPMLVTMTQYRRSFVSFLIDLCAIIGGVATVAGIIDSMAYKAERALSKKVQIGKAY</sequence>
<dbReference type="Proteomes" id="UP001165960">
    <property type="component" value="Unassembled WGS sequence"/>
</dbReference>
<dbReference type="EMBL" id="QTSX02004310">
    <property type="protein sequence ID" value="KAJ9066039.1"/>
    <property type="molecule type" value="Genomic_DNA"/>
</dbReference>